<protein>
    <submittedName>
        <fullName evidence="2">Catechol 2,3-dioxygenase-like lactoylglutathione lyase family enzyme</fullName>
    </submittedName>
</protein>
<name>A0ABS4IXL1_9BACL</name>
<dbReference type="InterPro" id="IPR001646">
    <property type="entry name" value="5peptide_repeat"/>
</dbReference>
<proteinExistence type="predicted"/>
<dbReference type="InterPro" id="IPR029068">
    <property type="entry name" value="Glyas_Bleomycin-R_OHBP_Dase"/>
</dbReference>
<dbReference type="SUPFAM" id="SSF141571">
    <property type="entry name" value="Pentapeptide repeat-like"/>
    <property type="match status" value="1"/>
</dbReference>
<gene>
    <name evidence="2" type="ORF">J2Z66_003856</name>
</gene>
<dbReference type="PROSITE" id="PS51819">
    <property type="entry name" value="VOC"/>
    <property type="match status" value="1"/>
</dbReference>
<dbReference type="Proteomes" id="UP001519287">
    <property type="component" value="Unassembled WGS sequence"/>
</dbReference>
<dbReference type="InterPro" id="IPR037523">
    <property type="entry name" value="VOC_core"/>
</dbReference>
<evidence type="ECO:0000313" key="2">
    <source>
        <dbReference type="EMBL" id="MBP1992248.1"/>
    </source>
</evidence>
<reference evidence="2 3" key="1">
    <citation type="submission" date="2021-03" db="EMBL/GenBank/DDBJ databases">
        <title>Genomic Encyclopedia of Type Strains, Phase IV (KMG-IV): sequencing the most valuable type-strain genomes for metagenomic binning, comparative biology and taxonomic classification.</title>
        <authorList>
            <person name="Goeker M."/>
        </authorList>
    </citation>
    <scope>NUCLEOTIDE SEQUENCE [LARGE SCALE GENOMIC DNA]</scope>
    <source>
        <strain evidence="2 3">DSM 26048</strain>
    </source>
</reference>
<comment type="caution">
    <text evidence="2">The sequence shown here is derived from an EMBL/GenBank/DDBJ whole genome shotgun (WGS) entry which is preliminary data.</text>
</comment>
<dbReference type="PANTHER" id="PTHR14136">
    <property type="entry name" value="BTB_POZ DOMAIN-CONTAINING PROTEIN KCTD9"/>
    <property type="match status" value="1"/>
</dbReference>
<dbReference type="SUPFAM" id="SSF54593">
    <property type="entry name" value="Glyoxalase/Bleomycin resistance protein/Dihydroxybiphenyl dioxygenase"/>
    <property type="match status" value="1"/>
</dbReference>
<feature type="domain" description="VOC" evidence="1">
    <location>
        <begin position="158"/>
        <end position="289"/>
    </location>
</feature>
<accession>A0ABS4IXL1</accession>
<organism evidence="2 3">
    <name type="scientific">Paenibacillus eucommiae</name>
    <dbReference type="NCBI Taxonomy" id="1355755"/>
    <lineage>
        <taxon>Bacteria</taxon>
        <taxon>Bacillati</taxon>
        <taxon>Bacillota</taxon>
        <taxon>Bacilli</taxon>
        <taxon>Bacillales</taxon>
        <taxon>Paenibacillaceae</taxon>
        <taxon>Paenibacillus</taxon>
    </lineage>
</organism>
<dbReference type="Gene3D" id="2.160.20.80">
    <property type="entry name" value="E3 ubiquitin-protein ligase SopA"/>
    <property type="match status" value="1"/>
</dbReference>
<sequence>MSEWTTGAVNLQRTDISGSKFQEVNAQRLYFDDVSLAGTQINNADLRDLKLDDVNMTGAKITNGNLSDIIIENVQFTGAQFRNIDWPIESMDSNYNAEQTYKPVVFENCKLKNSIITKCDLSNISITDCDITGLTINGIAIDELLKNVGISSKQQQPRIKNALQVRLVSNLAEAHQYYRDILGFSVDDWGHVEREGVGFILQQAESLDDIRPNAKPTKQNFPYDWPGPPATWDTYAYSNFDGVQQLYEEFVSKGAVIAYEPQIEDVGNHKWKEFAVRDLDGYVIVFGGSN</sequence>
<evidence type="ECO:0000313" key="3">
    <source>
        <dbReference type="Proteomes" id="UP001519287"/>
    </source>
</evidence>
<dbReference type="EMBL" id="JAGGLB010000012">
    <property type="protein sequence ID" value="MBP1992248.1"/>
    <property type="molecule type" value="Genomic_DNA"/>
</dbReference>
<dbReference type="InterPro" id="IPR051082">
    <property type="entry name" value="Pentapeptide-BTB/POZ_domain"/>
</dbReference>
<dbReference type="PANTHER" id="PTHR14136:SF17">
    <property type="entry name" value="BTB_POZ DOMAIN-CONTAINING PROTEIN KCTD9"/>
    <property type="match status" value="1"/>
</dbReference>
<dbReference type="RefSeq" id="WP_209973046.1">
    <property type="nucleotide sequence ID" value="NZ_JAGGLB010000012.1"/>
</dbReference>
<evidence type="ECO:0000259" key="1">
    <source>
        <dbReference type="PROSITE" id="PS51819"/>
    </source>
</evidence>
<dbReference type="Pfam" id="PF13599">
    <property type="entry name" value="Pentapeptide_4"/>
    <property type="match status" value="1"/>
</dbReference>
<dbReference type="Gene3D" id="3.10.180.10">
    <property type="entry name" value="2,3-Dihydroxybiphenyl 1,2-Dioxygenase, domain 1"/>
    <property type="match status" value="1"/>
</dbReference>
<keyword evidence="3" id="KW-1185">Reference proteome</keyword>